<comment type="caution">
    <text evidence="2">The sequence shown here is derived from an EMBL/GenBank/DDBJ whole genome shotgun (WGS) entry which is preliminary data.</text>
</comment>
<dbReference type="Gene3D" id="3.40.50.150">
    <property type="entry name" value="Vaccinia Virus protein VP39"/>
    <property type="match status" value="1"/>
</dbReference>
<keyword evidence="3" id="KW-1185">Reference proteome</keyword>
<gene>
    <name evidence="2" type="ORF">STAS_35002</name>
</gene>
<dbReference type="OrthoDB" id="10027013at2759"/>
<dbReference type="Pfam" id="PF08241">
    <property type="entry name" value="Methyltransf_11"/>
    <property type="match status" value="1"/>
</dbReference>
<dbReference type="GO" id="GO:0009820">
    <property type="term" value="P:alkaloid metabolic process"/>
    <property type="evidence" value="ECO:0007669"/>
    <property type="project" value="UniProtKB-KW"/>
</dbReference>
<organism evidence="2 3">
    <name type="scientific">Striga asiatica</name>
    <name type="common">Asiatic witchweed</name>
    <name type="synonym">Buchnera asiatica</name>
    <dbReference type="NCBI Taxonomy" id="4170"/>
    <lineage>
        <taxon>Eukaryota</taxon>
        <taxon>Viridiplantae</taxon>
        <taxon>Streptophyta</taxon>
        <taxon>Embryophyta</taxon>
        <taxon>Tracheophyta</taxon>
        <taxon>Spermatophyta</taxon>
        <taxon>Magnoliopsida</taxon>
        <taxon>eudicotyledons</taxon>
        <taxon>Gunneridae</taxon>
        <taxon>Pentapetalae</taxon>
        <taxon>asterids</taxon>
        <taxon>lamiids</taxon>
        <taxon>Lamiales</taxon>
        <taxon>Orobanchaceae</taxon>
        <taxon>Buchnereae</taxon>
        <taxon>Striga</taxon>
    </lineage>
</organism>
<reference evidence="3" key="1">
    <citation type="journal article" date="2019" name="Curr. Biol.">
        <title>Genome Sequence of Striga asiatica Provides Insight into the Evolution of Plant Parasitism.</title>
        <authorList>
            <person name="Yoshida S."/>
            <person name="Kim S."/>
            <person name="Wafula E.K."/>
            <person name="Tanskanen J."/>
            <person name="Kim Y.M."/>
            <person name="Honaas L."/>
            <person name="Yang Z."/>
            <person name="Spallek T."/>
            <person name="Conn C.E."/>
            <person name="Ichihashi Y."/>
            <person name="Cheong K."/>
            <person name="Cui S."/>
            <person name="Der J.P."/>
            <person name="Gundlach H."/>
            <person name="Jiao Y."/>
            <person name="Hori C."/>
            <person name="Ishida J.K."/>
            <person name="Kasahara H."/>
            <person name="Kiba T."/>
            <person name="Kim M.S."/>
            <person name="Koo N."/>
            <person name="Laohavisit A."/>
            <person name="Lee Y.H."/>
            <person name="Lumba S."/>
            <person name="McCourt P."/>
            <person name="Mortimer J.C."/>
            <person name="Mutuku J.M."/>
            <person name="Nomura T."/>
            <person name="Sasaki-Sekimoto Y."/>
            <person name="Seto Y."/>
            <person name="Wang Y."/>
            <person name="Wakatake T."/>
            <person name="Sakakibara H."/>
            <person name="Demura T."/>
            <person name="Yamaguchi S."/>
            <person name="Yoneyama K."/>
            <person name="Manabe R.I."/>
            <person name="Nelson D.C."/>
            <person name="Schulman A.H."/>
            <person name="Timko M.P."/>
            <person name="dePamphilis C.W."/>
            <person name="Choi D."/>
            <person name="Shirasu K."/>
        </authorList>
    </citation>
    <scope>NUCLEOTIDE SEQUENCE [LARGE SCALE GENOMIC DNA]</scope>
    <source>
        <strain evidence="3">cv. UVA1</strain>
    </source>
</reference>
<keyword evidence="2" id="KW-0808">Transferase</keyword>
<keyword evidence="2" id="KW-0489">Methyltransferase</keyword>
<dbReference type="PANTHER" id="PTHR45180">
    <property type="entry name" value="OS01G0307686 PROTEIN"/>
    <property type="match status" value="1"/>
</dbReference>
<name>A0A5A7RJ78_STRAF</name>
<evidence type="ECO:0000313" key="3">
    <source>
        <dbReference type="Proteomes" id="UP000325081"/>
    </source>
</evidence>
<dbReference type="Proteomes" id="UP000325081">
    <property type="component" value="Unassembled WGS sequence"/>
</dbReference>
<sequence>MANLFIKQAEQYSVGRPSYPNQLFDFIATKTPSHDLAWDVGTGSGQAARSLANIYKNVIATDTSPKQLEYAAKLPNITYKHTSPCMTISELQEKIGPKSSVDLVTIAQAMHWFDLPKFYQQVKWALKKPDGVIAAWCYTSPEVNPGVDSVLKRYCTNCVTPHWAPARRFVAEKYETIEFPFGPVDGLENNGPFRFNSEEVMDLERYLTYLKSWSPYQTAKEKGVELLSDDVIEGFTRAWNEDGKIEKVVTFPVYLRIGKVGS</sequence>
<proteinExistence type="predicted"/>
<dbReference type="InterPro" id="IPR013216">
    <property type="entry name" value="Methyltransf_11"/>
</dbReference>
<dbReference type="GO" id="GO:0008757">
    <property type="term" value="F:S-adenosylmethionine-dependent methyltransferase activity"/>
    <property type="evidence" value="ECO:0007669"/>
    <property type="project" value="InterPro"/>
</dbReference>
<evidence type="ECO:0000259" key="1">
    <source>
        <dbReference type="Pfam" id="PF08241"/>
    </source>
</evidence>
<evidence type="ECO:0000313" key="2">
    <source>
        <dbReference type="EMBL" id="GER57212.1"/>
    </source>
</evidence>
<feature type="domain" description="Methyltransferase type 11" evidence="1">
    <location>
        <begin position="39"/>
        <end position="133"/>
    </location>
</feature>
<dbReference type="SUPFAM" id="SSF53335">
    <property type="entry name" value="S-adenosyl-L-methionine-dependent methyltransferases"/>
    <property type="match status" value="1"/>
</dbReference>
<dbReference type="GO" id="GO:0032259">
    <property type="term" value="P:methylation"/>
    <property type="evidence" value="ECO:0007669"/>
    <property type="project" value="UniProtKB-KW"/>
</dbReference>
<dbReference type="AlphaFoldDB" id="A0A5A7RJ78"/>
<dbReference type="InterPro" id="IPR029063">
    <property type="entry name" value="SAM-dependent_MTases_sf"/>
</dbReference>
<dbReference type="PANTHER" id="PTHR45180:SF1">
    <property type="entry name" value="OS01G0307686 PROTEIN"/>
    <property type="match status" value="1"/>
</dbReference>
<protein>
    <submittedName>
        <fullName evidence="2">S-adenosyl-L-methionine-dependentmethyltransferases superfamily protein</fullName>
    </submittedName>
</protein>
<dbReference type="CDD" id="cd02440">
    <property type="entry name" value="AdoMet_MTases"/>
    <property type="match status" value="1"/>
</dbReference>
<accession>A0A5A7RJ78</accession>
<dbReference type="EMBL" id="BKCP01013181">
    <property type="protein sequence ID" value="GER57212.1"/>
    <property type="molecule type" value="Genomic_DNA"/>
</dbReference>